<dbReference type="Gene3D" id="3.40.50.10260">
    <property type="entry name" value="YjeF N-terminal domain"/>
    <property type="match status" value="1"/>
</dbReference>
<dbReference type="Proteomes" id="UP001209570">
    <property type="component" value="Unassembled WGS sequence"/>
</dbReference>
<dbReference type="AlphaFoldDB" id="A0AAD5LQW8"/>
<proteinExistence type="predicted"/>
<dbReference type="EMBL" id="JAKCXM010002837">
    <property type="protein sequence ID" value="KAJ0389948.1"/>
    <property type="molecule type" value="Genomic_DNA"/>
</dbReference>
<name>A0AAD5LQW8_PYTIN</name>
<evidence type="ECO:0000259" key="1">
    <source>
        <dbReference type="PROSITE" id="PS51385"/>
    </source>
</evidence>
<protein>
    <recommendedName>
        <fullName evidence="1">YjeF N-terminal domain-containing protein</fullName>
    </recommendedName>
</protein>
<dbReference type="PROSITE" id="PS51385">
    <property type="entry name" value="YJEF_N"/>
    <property type="match status" value="1"/>
</dbReference>
<keyword evidence="3" id="KW-1185">Reference proteome</keyword>
<evidence type="ECO:0000313" key="3">
    <source>
        <dbReference type="Proteomes" id="UP001209570"/>
    </source>
</evidence>
<accession>A0AAD5LQW8</accession>
<dbReference type="InterPro" id="IPR036652">
    <property type="entry name" value="YjeF_N_dom_sf"/>
</dbReference>
<reference evidence="2" key="1">
    <citation type="submission" date="2021-12" db="EMBL/GenBank/DDBJ databases">
        <title>Prjna785345.</title>
        <authorList>
            <person name="Rujirawat T."/>
            <person name="Krajaejun T."/>
        </authorList>
    </citation>
    <scope>NUCLEOTIDE SEQUENCE</scope>
    <source>
        <strain evidence="2">Pi057C3</strain>
    </source>
</reference>
<sequence>MSKLKAMTRREAQRFDERLMSSEFGFSIDQLMELAGLSVACAIEKEYPAVGGSDGSTKRKILVVAGPGNNGLVTQCKMLDIPFVDAPKDQ</sequence>
<dbReference type="InterPro" id="IPR004443">
    <property type="entry name" value="YjeF_N_dom"/>
</dbReference>
<organism evidence="2 3">
    <name type="scientific">Pythium insidiosum</name>
    <name type="common">Pythiosis disease agent</name>
    <dbReference type="NCBI Taxonomy" id="114742"/>
    <lineage>
        <taxon>Eukaryota</taxon>
        <taxon>Sar</taxon>
        <taxon>Stramenopiles</taxon>
        <taxon>Oomycota</taxon>
        <taxon>Peronosporomycetes</taxon>
        <taxon>Pythiales</taxon>
        <taxon>Pythiaceae</taxon>
        <taxon>Pythium</taxon>
    </lineage>
</organism>
<comment type="caution">
    <text evidence="2">The sequence shown here is derived from an EMBL/GenBank/DDBJ whole genome shotgun (WGS) entry which is preliminary data.</text>
</comment>
<dbReference type="SUPFAM" id="SSF64153">
    <property type="entry name" value="YjeF N-terminal domain-like"/>
    <property type="match status" value="1"/>
</dbReference>
<gene>
    <name evidence="2" type="ORF">P43SY_010409</name>
</gene>
<feature type="domain" description="YjeF N-terminal" evidence="1">
    <location>
        <begin position="12"/>
        <end position="90"/>
    </location>
</feature>
<evidence type="ECO:0000313" key="2">
    <source>
        <dbReference type="EMBL" id="KAJ0389948.1"/>
    </source>
</evidence>